<feature type="repeat" description="WD" evidence="1">
    <location>
        <begin position="178"/>
        <end position="211"/>
    </location>
</feature>
<evidence type="ECO:0000313" key="2">
    <source>
        <dbReference type="EMBL" id="KAK6588254.1"/>
    </source>
</evidence>
<evidence type="ECO:0000313" key="3">
    <source>
        <dbReference type="Proteomes" id="UP001311799"/>
    </source>
</evidence>
<dbReference type="InterPro" id="IPR036322">
    <property type="entry name" value="WD40_repeat_dom_sf"/>
</dbReference>
<dbReference type="Pfam" id="PF00400">
    <property type="entry name" value="WD40"/>
    <property type="match status" value="4"/>
</dbReference>
<dbReference type="AlphaFoldDB" id="A0AAV9XUT3"/>
<dbReference type="InterPro" id="IPR015943">
    <property type="entry name" value="WD40/YVTN_repeat-like_dom_sf"/>
</dbReference>
<name>A0AAV9XUT3_9CRYT</name>
<dbReference type="GO" id="GO:0006283">
    <property type="term" value="P:transcription-coupled nucleotide-excision repair"/>
    <property type="evidence" value="ECO:0007669"/>
    <property type="project" value="InterPro"/>
</dbReference>
<accession>A0AAV9XUT3</accession>
<dbReference type="GO" id="GO:0043161">
    <property type="term" value="P:proteasome-mediated ubiquitin-dependent protein catabolic process"/>
    <property type="evidence" value="ECO:0007669"/>
    <property type="project" value="TreeGrafter"/>
</dbReference>
<dbReference type="InterPro" id="IPR001680">
    <property type="entry name" value="WD40_rpt"/>
</dbReference>
<keyword evidence="1" id="KW-0853">WD repeat</keyword>
<sequence length="564" mass="64674">MQIKHTSKLYPKRIYRLFEKKNALKNPSIGLSEVYHNELSGLSKVDSIILRDSRISNIYTERRSCKDIITPKLLQNVTFYRGECVNTCKNHIKGDSSIHGMITSIDSHRNIIAVSNSKGLITLYNTSDMLCYRDLNNGKGPFTRYPLGYVLTEDQKISLERGKMFRIKPITSIEPGENNNHRGVISNLCMSQVDGQLFVTTGWDGKFKVWDTIESYCVYDMDCKYRVNHSGICPVSSNIIGLCLNNGTVKIFDLRMGQVTQELYIESKITHIKGDNLTSPIMNMSWREDSDFILATATKGGHIRLWDLRFAPQPYLYMSSNELDWGYIQETSYVSSDFLKEHMVKKLSINSKSIDYIKTDNYKNKYENGMYDNDPLSRCEQYFLETGKVLKDKRGSDVCFSTNNNENTKSNSFSMGFPCEIDHAHESGINCIEFINNGRNILSSSFDGTIKLWNTLNGKNCYVSFDKYDSQTLWIESVSEDLGHSIDNKYNHYFKRFSINKTNQNVLYHPHGNDIGIWNIKTGRCEKRLSAHIDAESVNVIHSSKDLNQIVSGDQNGDLFLWRV</sequence>
<protein>
    <submittedName>
        <fullName evidence="2">WD repeat</fullName>
    </submittedName>
</protein>
<dbReference type="SUPFAM" id="SSF50978">
    <property type="entry name" value="WD40 repeat-like"/>
    <property type="match status" value="1"/>
</dbReference>
<dbReference type="GO" id="GO:0000109">
    <property type="term" value="C:nucleotide-excision repair complex"/>
    <property type="evidence" value="ECO:0007669"/>
    <property type="project" value="TreeGrafter"/>
</dbReference>
<dbReference type="GO" id="GO:0031464">
    <property type="term" value="C:Cul4A-RING E3 ubiquitin ligase complex"/>
    <property type="evidence" value="ECO:0007669"/>
    <property type="project" value="TreeGrafter"/>
</dbReference>
<dbReference type="GO" id="GO:0000209">
    <property type="term" value="P:protein polyubiquitination"/>
    <property type="evidence" value="ECO:0007669"/>
    <property type="project" value="TreeGrafter"/>
</dbReference>
<proteinExistence type="predicted"/>
<dbReference type="InterPro" id="IPR042238">
    <property type="entry name" value="Rad28/ERCC8/Ckn1/ATCSA-1"/>
</dbReference>
<dbReference type="EMBL" id="JAWDEY010000034">
    <property type="protein sequence ID" value="KAK6588254.1"/>
    <property type="molecule type" value="Genomic_DNA"/>
</dbReference>
<dbReference type="SMART" id="SM00320">
    <property type="entry name" value="WD40"/>
    <property type="match status" value="6"/>
</dbReference>
<dbReference type="PROSITE" id="PS50082">
    <property type="entry name" value="WD_REPEATS_2"/>
    <property type="match status" value="2"/>
</dbReference>
<dbReference type="PANTHER" id="PTHR46202">
    <property type="entry name" value="DNA EXCISION REPAIR PROTEIN ERCC-8"/>
    <property type="match status" value="1"/>
</dbReference>
<gene>
    <name evidence="2" type="ORF">RS030_6798</name>
</gene>
<feature type="repeat" description="WD" evidence="1">
    <location>
        <begin position="422"/>
        <end position="463"/>
    </location>
</feature>
<dbReference type="Gene3D" id="2.130.10.10">
    <property type="entry name" value="YVTN repeat-like/Quinoprotein amine dehydrogenase"/>
    <property type="match status" value="2"/>
</dbReference>
<dbReference type="Proteomes" id="UP001311799">
    <property type="component" value="Unassembled WGS sequence"/>
</dbReference>
<keyword evidence="3" id="KW-1185">Reference proteome</keyword>
<dbReference type="PROSITE" id="PS50294">
    <property type="entry name" value="WD_REPEATS_REGION"/>
    <property type="match status" value="1"/>
</dbReference>
<dbReference type="PANTHER" id="PTHR46202:SF1">
    <property type="entry name" value="DNA EXCISION REPAIR PROTEIN ERCC-8"/>
    <property type="match status" value="1"/>
</dbReference>
<reference evidence="2 3" key="1">
    <citation type="submission" date="2023-10" db="EMBL/GenBank/DDBJ databases">
        <title>Comparative genomics analysis reveals potential genetic determinants of host preference in Cryptosporidium xiaoi.</title>
        <authorList>
            <person name="Xiao L."/>
            <person name="Li J."/>
        </authorList>
    </citation>
    <scope>NUCLEOTIDE SEQUENCE [LARGE SCALE GENOMIC DNA]</scope>
    <source>
        <strain evidence="2 3">52996</strain>
    </source>
</reference>
<evidence type="ECO:0000256" key="1">
    <source>
        <dbReference type="PROSITE-ProRule" id="PRU00221"/>
    </source>
</evidence>
<comment type="caution">
    <text evidence="2">The sequence shown here is derived from an EMBL/GenBank/DDBJ whole genome shotgun (WGS) entry which is preliminary data.</text>
</comment>
<organism evidence="2 3">
    <name type="scientific">Cryptosporidium xiaoi</name>
    <dbReference type="NCBI Taxonomy" id="659607"/>
    <lineage>
        <taxon>Eukaryota</taxon>
        <taxon>Sar</taxon>
        <taxon>Alveolata</taxon>
        <taxon>Apicomplexa</taxon>
        <taxon>Conoidasida</taxon>
        <taxon>Coccidia</taxon>
        <taxon>Eucoccidiorida</taxon>
        <taxon>Eimeriorina</taxon>
        <taxon>Cryptosporidiidae</taxon>
        <taxon>Cryptosporidium</taxon>
    </lineage>
</organism>